<accession>A0ABQ4DJ00</accession>
<sequence>MPTILGAAGPGGKRRGSRSLVAQGGAVPPRGARASRARRLVDEDWDDDDRRLVGLYFSQGTYLRGFTGLSPCRFCGRHNGSGELTDGVLAWPEGLTHYLEDHGVRLPRAIELYALARMDRLEAANVSTDWWVGGAESLTEPLEPLERVVWGGNVQLAHQPGRRFPGLFVQGDTLATSVDGQRSAQMLRWYEQMMEAAGWENLPYMPDEGRR</sequence>
<evidence type="ECO:0000313" key="3">
    <source>
        <dbReference type="Proteomes" id="UP000614741"/>
    </source>
</evidence>
<keyword evidence="3" id="KW-1185">Reference proteome</keyword>
<dbReference type="RefSeq" id="WP_203671907.1">
    <property type="nucleotide sequence ID" value="NZ_BONP01000004.1"/>
</dbReference>
<dbReference type="EMBL" id="BONP01000004">
    <property type="protein sequence ID" value="GIG39317.1"/>
    <property type="molecule type" value="Genomic_DNA"/>
</dbReference>
<proteinExistence type="predicted"/>
<organism evidence="2 3">
    <name type="scientific">Cellulomonas phragmiteti</name>
    <dbReference type="NCBI Taxonomy" id="478780"/>
    <lineage>
        <taxon>Bacteria</taxon>
        <taxon>Bacillati</taxon>
        <taxon>Actinomycetota</taxon>
        <taxon>Actinomycetes</taxon>
        <taxon>Micrococcales</taxon>
        <taxon>Cellulomonadaceae</taxon>
        <taxon>Cellulomonas</taxon>
    </lineage>
</organism>
<protein>
    <submittedName>
        <fullName evidence="2">Uncharacterized protein</fullName>
    </submittedName>
</protein>
<dbReference type="Proteomes" id="UP000614741">
    <property type="component" value="Unassembled WGS sequence"/>
</dbReference>
<feature type="region of interest" description="Disordered" evidence="1">
    <location>
        <begin position="1"/>
        <end position="33"/>
    </location>
</feature>
<gene>
    <name evidence="2" type="ORF">Cph01nite_10790</name>
</gene>
<evidence type="ECO:0000313" key="2">
    <source>
        <dbReference type="EMBL" id="GIG39317.1"/>
    </source>
</evidence>
<comment type="caution">
    <text evidence="2">The sequence shown here is derived from an EMBL/GenBank/DDBJ whole genome shotgun (WGS) entry which is preliminary data.</text>
</comment>
<feature type="compositionally biased region" description="Low complexity" evidence="1">
    <location>
        <begin position="21"/>
        <end position="32"/>
    </location>
</feature>
<evidence type="ECO:0000256" key="1">
    <source>
        <dbReference type="SAM" id="MobiDB-lite"/>
    </source>
</evidence>
<reference evidence="2 3" key="1">
    <citation type="submission" date="2021-01" db="EMBL/GenBank/DDBJ databases">
        <title>Whole genome shotgun sequence of Cellulomonas phragmiteti NBRC 110785.</title>
        <authorList>
            <person name="Komaki H."/>
            <person name="Tamura T."/>
        </authorList>
    </citation>
    <scope>NUCLEOTIDE SEQUENCE [LARGE SCALE GENOMIC DNA]</scope>
    <source>
        <strain evidence="2 3">NBRC 110785</strain>
    </source>
</reference>
<name>A0ABQ4DJ00_9CELL</name>